<reference evidence="7 8" key="1">
    <citation type="submission" date="2017-11" db="EMBL/GenBank/DDBJ databases">
        <title>De novo assembly and phasing of dikaryotic genomes from two isolates of Puccinia coronata f. sp. avenae, the causal agent of oat crown rust.</title>
        <authorList>
            <person name="Miller M.E."/>
            <person name="Zhang Y."/>
            <person name="Omidvar V."/>
            <person name="Sperschneider J."/>
            <person name="Schwessinger B."/>
            <person name="Raley C."/>
            <person name="Palmer J.M."/>
            <person name="Garnica D."/>
            <person name="Upadhyaya N."/>
            <person name="Rathjen J."/>
            <person name="Taylor J.M."/>
            <person name="Park R.F."/>
            <person name="Dodds P.N."/>
            <person name="Hirsch C.D."/>
            <person name="Kianian S.F."/>
            <person name="Figueroa M."/>
        </authorList>
    </citation>
    <scope>NUCLEOTIDE SEQUENCE [LARGE SCALE GENOMIC DNA]</scope>
    <source>
        <strain evidence="7">12SD80</strain>
    </source>
</reference>
<gene>
    <name evidence="7" type="ORF">PCASD_01353</name>
</gene>
<comment type="subcellular location">
    <subcellularLocation>
        <location evidence="1">Membrane</location>
        <topology evidence="1">Multi-pass membrane protein</topology>
    </subcellularLocation>
</comment>
<dbReference type="InterPro" id="IPR036259">
    <property type="entry name" value="MFS_trans_sf"/>
</dbReference>
<evidence type="ECO:0008006" key="9">
    <source>
        <dbReference type="Google" id="ProtNLM"/>
    </source>
</evidence>
<keyword evidence="3 6" id="KW-1133">Transmembrane helix</keyword>
<feature type="transmembrane region" description="Helical" evidence="6">
    <location>
        <begin position="205"/>
        <end position="227"/>
    </location>
</feature>
<feature type="transmembrane region" description="Helical" evidence="6">
    <location>
        <begin position="481"/>
        <end position="500"/>
    </location>
</feature>
<evidence type="ECO:0000256" key="4">
    <source>
        <dbReference type="ARBA" id="ARBA00023136"/>
    </source>
</evidence>
<evidence type="ECO:0000256" key="3">
    <source>
        <dbReference type="ARBA" id="ARBA00022989"/>
    </source>
</evidence>
<keyword evidence="4 6" id="KW-0472">Membrane</keyword>
<dbReference type="Proteomes" id="UP000235392">
    <property type="component" value="Unassembled WGS sequence"/>
</dbReference>
<feature type="transmembrane region" description="Helical" evidence="6">
    <location>
        <begin position="43"/>
        <end position="62"/>
    </location>
</feature>
<dbReference type="GO" id="GO:0022857">
    <property type="term" value="F:transmembrane transporter activity"/>
    <property type="evidence" value="ECO:0007669"/>
    <property type="project" value="InterPro"/>
</dbReference>
<evidence type="ECO:0000256" key="5">
    <source>
        <dbReference type="SAM" id="MobiDB-lite"/>
    </source>
</evidence>
<feature type="transmembrane region" description="Helical" evidence="6">
    <location>
        <begin position="423"/>
        <end position="441"/>
    </location>
</feature>
<feature type="region of interest" description="Disordered" evidence="5">
    <location>
        <begin position="506"/>
        <end position="541"/>
    </location>
</feature>
<dbReference type="PANTHER" id="PTHR21576">
    <property type="entry name" value="UNCHARACTERIZED NODULIN-LIKE PROTEIN"/>
    <property type="match status" value="1"/>
</dbReference>
<protein>
    <recommendedName>
        <fullName evidence="9">Nodulin-like domain-containing protein</fullName>
    </recommendedName>
</protein>
<feature type="transmembrane region" description="Helical" evidence="6">
    <location>
        <begin position="109"/>
        <end position="129"/>
    </location>
</feature>
<dbReference type="InterPro" id="IPR011701">
    <property type="entry name" value="MFS"/>
</dbReference>
<dbReference type="Pfam" id="PF07690">
    <property type="entry name" value="MFS_1"/>
    <property type="match status" value="1"/>
</dbReference>
<evidence type="ECO:0000256" key="6">
    <source>
        <dbReference type="SAM" id="Phobius"/>
    </source>
</evidence>
<feature type="region of interest" description="Disordered" evidence="5">
    <location>
        <begin position="1"/>
        <end position="23"/>
    </location>
</feature>
<keyword evidence="2 6" id="KW-0812">Transmembrane</keyword>
<dbReference type="AlphaFoldDB" id="A0A2N5VJ28"/>
<name>A0A2N5VJ28_9BASI</name>
<feature type="transmembrane region" description="Helical" evidence="6">
    <location>
        <begin position="282"/>
        <end position="300"/>
    </location>
</feature>
<accession>A0A2N5VJ28</accession>
<comment type="caution">
    <text evidence="7">The sequence shown here is derived from an EMBL/GenBank/DDBJ whole genome shotgun (WGS) entry which is preliminary data.</text>
</comment>
<feature type="transmembrane region" description="Helical" evidence="6">
    <location>
        <begin position="361"/>
        <end position="382"/>
    </location>
</feature>
<feature type="transmembrane region" description="Helical" evidence="6">
    <location>
        <begin position="173"/>
        <end position="193"/>
    </location>
</feature>
<dbReference type="Gene3D" id="1.20.1250.20">
    <property type="entry name" value="MFS general substrate transporter like domains"/>
    <property type="match status" value="1"/>
</dbReference>
<organism evidence="7 8">
    <name type="scientific">Puccinia coronata f. sp. avenae</name>
    <dbReference type="NCBI Taxonomy" id="200324"/>
    <lineage>
        <taxon>Eukaryota</taxon>
        <taxon>Fungi</taxon>
        <taxon>Dikarya</taxon>
        <taxon>Basidiomycota</taxon>
        <taxon>Pucciniomycotina</taxon>
        <taxon>Pucciniomycetes</taxon>
        <taxon>Pucciniales</taxon>
        <taxon>Pucciniaceae</taxon>
        <taxon>Puccinia</taxon>
    </lineage>
</organism>
<evidence type="ECO:0000256" key="2">
    <source>
        <dbReference type="ARBA" id="ARBA00022692"/>
    </source>
</evidence>
<sequence>MHTTNQPHESNHPLSTASNTVTHRSHRDQLAITMSGRSKVRKAVTLLSSVSIALSAGTNYAFSIYSVQLGHRLHLSSTALNVIGLAGNLGMYISSPLVGPVIDRYGSTVPLLAAGALISLGYGLLWLLYSHPKLPLVVVQTLVGNLFAGLGSSIANSCAITGTASVFEPAHRATAIGTVLAGFGLSAFFWTTIGSHIAQSDTSVLLALLSIGPSLAILLGAMGYLFVGLNHRPDSDDHGPSAPREQHASYPGNDDPAEDTQLLPPQAQLDISGWALAKEPDFWMIWMVMSCCCGIGLMIINNLGTMLVAVHGPTPPDSSNDDVRIYQAHAVSLLSIFNCGGRVFAGTLSDQLKRRVSLGRVWWLCWISCLFLMSQLVGYYMVDDMDGVVWLGALVGFAYGNMYGIGPALMLEWFGLRHFATNFGLLNLAPLFCGQVFNLSFGKIFDLHSHPSSAPRPSDDDDGDNHHWVCNDRQDCYRPAFLITICGALISLSLSISLGLRRPEFDKQSRSTLKLRKSSHDPHSDHDEESVPILGRSASND</sequence>
<dbReference type="EMBL" id="PGCI01000013">
    <property type="protein sequence ID" value="PLW50007.1"/>
    <property type="molecule type" value="Genomic_DNA"/>
</dbReference>
<dbReference type="SUPFAM" id="SSF103473">
    <property type="entry name" value="MFS general substrate transporter"/>
    <property type="match status" value="1"/>
</dbReference>
<evidence type="ECO:0000313" key="8">
    <source>
        <dbReference type="Proteomes" id="UP000235392"/>
    </source>
</evidence>
<feature type="transmembrane region" description="Helical" evidence="6">
    <location>
        <begin position="82"/>
        <end position="102"/>
    </location>
</feature>
<evidence type="ECO:0000313" key="7">
    <source>
        <dbReference type="EMBL" id="PLW50007.1"/>
    </source>
</evidence>
<feature type="transmembrane region" description="Helical" evidence="6">
    <location>
        <begin position="388"/>
        <end position="411"/>
    </location>
</feature>
<dbReference type="GO" id="GO:0000329">
    <property type="term" value="C:fungal-type vacuole membrane"/>
    <property type="evidence" value="ECO:0007669"/>
    <property type="project" value="TreeGrafter"/>
</dbReference>
<feature type="compositionally biased region" description="Basic and acidic residues" evidence="5">
    <location>
        <begin position="235"/>
        <end position="247"/>
    </location>
</feature>
<proteinExistence type="predicted"/>
<feature type="region of interest" description="Disordered" evidence="5">
    <location>
        <begin position="235"/>
        <end position="261"/>
    </location>
</feature>
<feature type="compositionally biased region" description="Polar residues" evidence="5">
    <location>
        <begin position="1"/>
        <end position="22"/>
    </location>
</feature>
<evidence type="ECO:0000256" key="1">
    <source>
        <dbReference type="ARBA" id="ARBA00004141"/>
    </source>
</evidence>
<dbReference type="PANTHER" id="PTHR21576:SF160">
    <property type="entry name" value="NODULIN-LIKE DOMAIN-CONTAINING PROTEIN"/>
    <property type="match status" value="1"/>
</dbReference>